<gene>
    <name evidence="1" type="ORF">E2C01_019707</name>
</gene>
<keyword evidence="2" id="KW-1185">Reference proteome</keyword>
<evidence type="ECO:0000313" key="2">
    <source>
        <dbReference type="Proteomes" id="UP000324222"/>
    </source>
</evidence>
<comment type="caution">
    <text evidence="1">The sequence shown here is derived from an EMBL/GenBank/DDBJ whole genome shotgun (WGS) entry which is preliminary data.</text>
</comment>
<reference evidence="1 2" key="1">
    <citation type="submission" date="2019-05" db="EMBL/GenBank/DDBJ databases">
        <title>Another draft genome of Portunus trituberculatus and its Hox gene families provides insights of decapod evolution.</title>
        <authorList>
            <person name="Jeong J.-H."/>
            <person name="Song I."/>
            <person name="Kim S."/>
            <person name="Choi T."/>
            <person name="Kim D."/>
            <person name="Ryu S."/>
            <person name="Kim W."/>
        </authorList>
    </citation>
    <scope>NUCLEOTIDE SEQUENCE [LARGE SCALE GENOMIC DNA]</scope>
    <source>
        <tissue evidence="1">Muscle</tissue>
    </source>
</reference>
<evidence type="ECO:0000313" key="1">
    <source>
        <dbReference type="EMBL" id="MPC26564.1"/>
    </source>
</evidence>
<accession>A0A5B7E170</accession>
<dbReference type="Proteomes" id="UP000324222">
    <property type="component" value="Unassembled WGS sequence"/>
</dbReference>
<protein>
    <submittedName>
        <fullName evidence="1">Uncharacterized protein</fullName>
    </submittedName>
</protein>
<organism evidence="1 2">
    <name type="scientific">Portunus trituberculatus</name>
    <name type="common">Swimming crab</name>
    <name type="synonym">Neptunus trituberculatus</name>
    <dbReference type="NCBI Taxonomy" id="210409"/>
    <lineage>
        <taxon>Eukaryota</taxon>
        <taxon>Metazoa</taxon>
        <taxon>Ecdysozoa</taxon>
        <taxon>Arthropoda</taxon>
        <taxon>Crustacea</taxon>
        <taxon>Multicrustacea</taxon>
        <taxon>Malacostraca</taxon>
        <taxon>Eumalacostraca</taxon>
        <taxon>Eucarida</taxon>
        <taxon>Decapoda</taxon>
        <taxon>Pleocyemata</taxon>
        <taxon>Brachyura</taxon>
        <taxon>Eubrachyura</taxon>
        <taxon>Portunoidea</taxon>
        <taxon>Portunidae</taxon>
        <taxon>Portuninae</taxon>
        <taxon>Portunus</taxon>
    </lineage>
</organism>
<proteinExistence type="predicted"/>
<sequence length="246" mass="27137">MLEFGLTSGVSSWMLASNLWRDRRVGRCARPLVVSLARSQSAVSCPSPLSATHLSLPGASRWIKVVWCLSRSWAVCSQPNSGQPVPPHFPLRILRSMSTARRGKVSKLHLLAKSLALGLLVANRLTHSPVFAAVVSLQVEDDFLSETLAIAITTPDGSFLIATSYFPPRLTYRIQICFIYYEDRRLFSLTTPEAMEHFLRQCPGLLSQHTALRSRLSALAITALNLPSLLTASGLPQDYSRAHKDP</sequence>
<dbReference type="EMBL" id="VSRR010001616">
    <property type="protein sequence ID" value="MPC26564.1"/>
    <property type="molecule type" value="Genomic_DNA"/>
</dbReference>
<name>A0A5B7E170_PORTR</name>
<dbReference type="AlphaFoldDB" id="A0A5B7E170"/>